<comment type="caution">
    <text evidence="2">The sequence shown here is derived from an EMBL/GenBank/DDBJ whole genome shotgun (WGS) entry which is preliminary data.</text>
</comment>
<gene>
    <name evidence="2" type="ORF">CQ13_37475</name>
</gene>
<name>A0A0R3M515_9BRAD</name>
<sequence length="82" mass="8929">MARDRESELLGSPQSSINSVRRGTTTGIRRSSYLQKIAAGLEAAGVPVLNLGHIFEREEIRDLLSLLSFASEPHCAGLMYPS</sequence>
<reference evidence="2 3" key="1">
    <citation type="submission" date="2014-03" db="EMBL/GenBank/DDBJ databases">
        <title>Bradyrhizobium valentinum sp. nov., isolated from effective nodules of Lupinus mariae-josephae, a lupine endemic of basic-lime soils in Eastern Spain.</title>
        <authorList>
            <person name="Duran D."/>
            <person name="Rey L."/>
            <person name="Navarro A."/>
            <person name="Busquets A."/>
            <person name="Imperial J."/>
            <person name="Ruiz-Argueso T."/>
        </authorList>
    </citation>
    <scope>NUCLEOTIDE SEQUENCE [LARGE SCALE GENOMIC DNA]</scope>
    <source>
        <strain evidence="2 3">Ro19</strain>
    </source>
</reference>
<evidence type="ECO:0000313" key="2">
    <source>
        <dbReference type="EMBL" id="KRR15019.1"/>
    </source>
</evidence>
<dbReference type="AlphaFoldDB" id="A0A0R3M515"/>
<accession>A0A0R3M515</accession>
<proteinExistence type="predicted"/>
<dbReference type="EMBL" id="LLYA01000229">
    <property type="protein sequence ID" value="KRR15019.1"/>
    <property type="molecule type" value="Genomic_DNA"/>
</dbReference>
<feature type="region of interest" description="Disordered" evidence="1">
    <location>
        <begin position="1"/>
        <end position="24"/>
    </location>
</feature>
<protein>
    <submittedName>
        <fullName evidence="2">Uncharacterized protein</fullName>
    </submittedName>
</protein>
<organism evidence="2 3">
    <name type="scientific">Bradyrhizobium retamae</name>
    <dbReference type="NCBI Taxonomy" id="1300035"/>
    <lineage>
        <taxon>Bacteria</taxon>
        <taxon>Pseudomonadati</taxon>
        <taxon>Pseudomonadota</taxon>
        <taxon>Alphaproteobacteria</taxon>
        <taxon>Hyphomicrobiales</taxon>
        <taxon>Nitrobacteraceae</taxon>
        <taxon>Bradyrhizobium</taxon>
    </lineage>
</organism>
<evidence type="ECO:0000256" key="1">
    <source>
        <dbReference type="SAM" id="MobiDB-lite"/>
    </source>
</evidence>
<evidence type="ECO:0000313" key="3">
    <source>
        <dbReference type="Proteomes" id="UP000052023"/>
    </source>
</evidence>
<dbReference type="Proteomes" id="UP000052023">
    <property type="component" value="Unassembled WGS sequence"/>
</dbReference>
<keyword evidence="3" id="KW-1185">Reference proteome</keyword>